<dbReference type="EMBL" id="JAUHHV010000001">
    <property type="protein sequence ID" value="KAK1437643.1"/>
    <property type="molecule type" value="Genomic_DNA"/>
</dbReference>
<accession>A0AAD8P8N7</accession>
<gene>
    <name evidence="4" type="ORF">QVD17_03437</name>
</gene>
<dbReference type="InterPro" id="IPR016140">
    <property type="entry name" value="Bifunc_inhib/LTP/seed_store"/>
</dbReference>
<dbReference type="Gene3D" id="1.10.110.10">
    <property type="entry name" value="Plant lipid-transfer and hydrophobic proteins"/>
    <property type="match status" value="1"/>
</dbReference>
<comment type="caution">
    <text evidence="4">The sequence shown here is derived from an EMBL/GenBank/DDBJ whole genome shotgun (WGS) entry which is preliminary data.</text>
</comment>
<keyword evidence="1" id="KW-0813">Transport</keyword>
<dbReference type="GO" id="GO:0006869">
    <property type="term" value="P:lipid transport"/>
    <property type="evidence" value="ECO:0007669"/>
    <property type="project" value="InterPro"/>
</dbReference>
<name>A0AAD8P8N7_TARER</name>
<keyword evidence="2" id="KW-0446">Lipid-binding</keyword>
<keyword evidence="5" id="KW-1185">Reference proteome</keyword>
<reference evidence="4" key="1">
    <citation type="journal article" date="2023" name="bioRxiv">
        <title>Improved chromosome-level genome assembly for marigold (Tagetes erecta).</title>
        <authorList>
            <person name="Jiang F."/>
            <person name="Yuan L."/>
            <person name="Wang S."/>
            <person name="Wang H."/>
            <person name="Xu D."/>
            <person name="Wang A."/>
            <person name="Fan W."/>
        </authorList>
    </citation>
    <scope>NUCLEOTIDE SEQUENCE</scope>
    <source>
        <strain evidence="4">WSJ</strain>
        <tissue evidence="4">Leaf</tissue>
    </source>
</reference>
<evidence type="ECO:0000313" key="5">
    <source>
        <dbReference type="Proteomes" id="UP001229421"/>
    </source>
</evidence>
<dbReference type="CDD" id="cd01959">
    <property type="entry name" value="nsLTP2"/>
    <property type="match status" value="1"/>
</dbReference>
<dbReference type="PANTHER" id="PTHR33214">
    <property type="entry name" value="BIFUNCTIONAL INHIBITOR/LIPID-TRANSFER PROTEIN/SEED STORAGE 2S ALBUMIN SUPERFAMILY PROTEIN"/>
    <property type="match status" value="1"/>
</dbReference>
<evidence type="ECO:0000313" key="4">
    <source>
        <dbReference type="EMBL" id="KAK1437643.1"/>
    </source>
</evidence>
<dbReference type="GO" id="GO:0008289">
    <property type="term" value="F:lipid binding"/>
    <property type="evidence" value="ECO:0007669"/>
    <property type="project" value="UniProtKB-KW"/>
</dbReference>
<evidence type="ECO:0000259" key="3">
    <source>
        <dbReference type="Pfam" id="PF00234"/>
    </source>
</evidence>
<dbReference type="InterPro" id="IPR036312">
    <property type="entry name" value="Bifun_inhib/LTP/seed_sf"/>
</dbReference>
<dbReference type="SUPFAM" id="SSF47699">
    <property type="entry name" value="Bifunctional inhibitor/lipid-transfer protein/seed storage 2S albumin"/>
    <property type="match status" value="1"/>
</dbReference>
<dbReference type="InterPro" id="IPR033872">
    <property type="entry name" value="nsLTP2"/>
</dbReference>
<evidence type="ECO:0000256" key="1">
    <source>
        <dbReference type="ARBA" id="ARBA00022448"/>
    </source>
</evidence>
<dbReference type="Proteomes" id="UP001229421">
    <property type="component" value="Unassembled WGS sequence"/>
</dbReference>
<protein>
    <recommendedName>
        <fullName evidence="3">Bifunctional inhibitor/plant lipid transfer protein/seed storage helical domain-containing protein</fullName>
    </recommendedName>
</protein>
<evidence type="ECO:0000256" key="2">
    <source>
        <dbReference type="ARBA" id="ARBA00023121"/>
    </source>
</evidence>
<sequence>MMEEPVMQVPEQMMQMLVMDWGCDGEEDDADLVDMKMVRLVLCMLLLVGLSSATDCNPIQLSPCATAILSSSTAPSETCCGKIKEQRPCLCNYINNLTLQRFINTPKVASTCGTPLVNLDHKLN</sequence>
<feature type="domain" description="Bifunctional inhibitor/plant lipid transfer protein/seed storage helical" evidence="3">
    <location>
        <begin position="59"/>
        <end position="115"/>
    </location>
</feature>
<dbReference type="AlphaFoldDB" id="A0AAD8P8N7"/>
<organism evidence="4 5">
    <name type="scientific">Tagetes erecta</name>
    <name type="common">African marigold</name>
    <dbReference type="NCBI Taxonomy" id="13708"/>
    <lineage>
        <taxon>Eukaryota</taxon>
        <taxon>Viridiplantae</taxon>
        <taxon>Streptophyta</taxon>
        <taxon>Embryophyta</taxon>
        <taxon>Tracheophyta</taxon>
        <taxon>Spermatophyta</taxon>
        <taxon>Magnoliopsida</taxon>
        <taxon>eudicotyledons</taxon>
        <taxon>Gunneridae</taxon>
        <taxon>Pentapetalae</taxon>
        <taxon>asterids</taxon>
        <taxon>campanulids</taxon>
        <taxon>Asterales</taxon>
        <taxon>Asteraceae</taxon>
        <taxon>Asteroideae</taxon>
        <taxon>Heliantheae alliance</taxon>
        <taxon>Tageteae</taxon>
        <taxon>Tagetes</taxon>
    </lineage>
</organism>
<dbReference type="PANTHER" id="PTHR33214:SF69">
    <property type="entry name" value="BIFUNCTIONAL INHIBITOR_LIPID-TRANSFER PROTEIN_SEED STORAGE 2S ALBUMIN SUPERFAMILY PROTEIN"/>
    <property type="match status" value="1"/>
</dbReference>
<proteinExistence type="predicted"/>
<dbReference type="Pfam" id="PF00234">
    <property type="entry name" value="Tryp_alpha_amyl"/>
    <property type="match status" value="1"/>
</dbReference>